<feature type="region of interest" description="Disordered" evidence="1">
    <location>
        <begin position="1"/>
        <end position="260"/>
    </location>
</feature>
<feature type="compositionally biased region" description="Low complexity" evidence="1">
    <location>
        <begin position="185"/>
        <end position="197"/>
    </location>
</feature>
<feature type="compositionally biased region" description="Basic and acidic residues" evidence="1">
    <location>
        <begin position="248"/>
        <end position="257"/>
    </location>
</feature>
<feature type="compositionally biased region" description="Polar residues" evidence="1">
    <location>
        <begin position="332"/>
        <end position="344"/>
    </location>
</feature>
<dbReference type="PANTHER" id="PTHR22794">
    <property type="entry name" value="THAP DOMAIN PROTEIN 11"/>
    <property type="match status" value="1"/>
</dbReference>
<feature type="compositionally biased region" description="Basic residues" evidence="1">
    <location>
        <begin position="102"/>
        <end position="128"/>
    </location>
</feature>
<evidence type="ECO:0000256" key="1">
    <source>
        <dbReference type="SAM" id="MobiDB-lite"/>
    </source>
</evidence>
<dbReference type="EMBL" id="ML986538">
    <property type="protein sequence ID" value="KAF2271548.1"/>
    <property type="molecule type" value="Genomic_DNA"/>
</dbReference>
<feature type="compositionally biased region" description="Basic and acidic residues" evidence="1">
    <location>
        <begin position="535"/>
        <end position="544"/>
    </location>
</feature>
<feature type="compositionally biased region" description="Low complexity" evidence="1">
    <location>
        <begin position="208"/>
        <end position="225"/>
    </location>
</feature>
<feature type="region of interest" description="Disordered" evidence="1">
    <location>
        <begin position="324"/>
        <end position="395"/>
    </location>
</feature>
<dbReference type="RefSeq" id="XP_033649087.1">
    <property type="nucleotide sequence ID" value="XM_033800467.1"/>
</dbReference>
<dbReference type="GO" id="GO:0000329">
    <property type="term" value="C:fungal-type vacuole membrane"/>
    <property type="evidence" value="ECO:0007669"/>
    <property type="project" value="TreeGrafter"/>
</dbReference>
<evidence type="ECO:0000313" key="3">
    <source>
        <dbReference type="Proteomes" id="UP000800097"/>
    </source>
</evidence>
<reference evidence="2" key="1">
    <citation type="journal article" date="2020" name="Stud. Mycol.">
        <title>101 Dothideomycetes genomes: a test case for predicting lifestyles and emergence of pathogens.</title>
        <authorList>
            <person name="Haridas S."/>
            <person name="Albert R."/>
            <person name="Binder M."/>
            <person name="Bloem J."/>
            <person name="Labutti K."/>
            <person name="Salamov A."/>
            <person name="Andreopoulos B."/>
            <person name="Baker S."/>
            <person name="Barry K."/>
            <person name="Bills G."/>
            <person name="Bluhm B."/>
            <person name="Cannon C."/>
            <person name="Castanera R."/>
            <person name="Culley D."/>
            <person name="Daum C."/>
            <person name="Ezra D."/>
            <person name="Gonzalez J."/>
            <person name="Henrissat B."/>
            <person name="Kuo A."/>
            <person name="Liang C."/>
            <person name="Lipzen A."/>
            <person name="Lutzoni F."/>
            <person name="Magnuson J."/>
            <person name="Mondo S."/>
            <person name="Nolan M."/>
            <person name="Ohm R."/>
            <person name="Pangilinan J."/>
            <person name="Park H.-J."/>
            <person name="Ramirez L."/>
            <person name="Alfaro M."/>
            <person name="Sun H."/>
            <person name="Tritt A."/>
            <person name="Yoshinaga Y."/>
            <person name="Zwiers L.-H."/>
            <person name="Turgeon B."/>
            <person name="Goodwin S."/>
            <person name="Spatafora J."/>
            <person name="Crous P."/>
            <person name="Grigoriev I."/>
        </authorList>
    </citation>
    <scope>NUCLEOTIDE SEQUENCE</scope>
    <source>
        <strain evidence="2">CBS 379.55</strain>
    </source>
</reference>
<feature type="compositionally biased region" description="Low complexity" evidence="1">
    <location>
        <begin position="1"/>
        <end position="16"/>
    </location>
</feature>
<dbReference type="OrthoDB" id="5430106at2759"/>
<sequence>MARQSSTSSQMSQSLSDGNHKPAVHKAQRQHVVGQSRMQRNVSTGKNLHKLNKTTQAHAGDGNSRHHRRHPSGGKDPNSAPSSPRPGFKRNASTGGVIRAAHPQHTHAAIRKNHSSGHLARQVHHAKAALKSSRSEVAPPKRSLLQTSRTRESSPEGRPTVQFDVGDDEYEGADDGWTEESASQSPTTTRSNTRSNSVILEQQKAMGQAAAEPSAAAQPSQNQRQDISATQTLPDRTRHAHTANGGESHSHRSRPPDADVITSKLLQRSFSNLPTAQLSPAALTVVSETARREGRKEVKVLSHSTGSTLVDTPGRDLVSRFMDAGSSGGTPKGSSFLPSHNSPQGAGDGFDQVKRNKSMPNFAEAGASAKGPLRRSGTSTPDDPPYQSRTQQKLMLQRASSNIEPNKLLPAVLPRGVVPNGYVHAGMTFAASGEGRLDPRLQQQFNHVAVEYKVVRRYRNPLADAVLRIQQLPGVAEKIRKRESRSGKGLHAAANGTASTHGASSLSTSLNESSVEAADRGHSRRRSRMSFEGMEMGREEREGDGGGEGRLSYESQRSGIGGASSKVEAEMREMIRRRTEAEEVCRRLWESTEVVEGE</sequence>
<dbReference type="GO" id="GO:0031931">
    <property type="term" value="C:TORC1 complex"/>
    <property type="evidence" value="ECO:0007669"/>
    <property type="project" value="TreeGrafter"/>
</dbReference>
<feature type="compositionally biased region" description="Low complexity" evidence="1">
    <location>
        <begin position="504"/>
        <end position="514"/>
    </location>
</feature>
<organism evidence="2 3">
    <name type="scientific">Westerdykella ornata</name>
    <dbReference type="NCBI Taxonomy" id="318751"/>
    <lineage>
        <taxon>Eukaryota</taxon>
        <taxon>Fungi</taxon>
        <taxon>Dikarya</taxon>
        <taxon>Ascomycota</taxon>
        <taxon>Pezizomycotina</taxon>
        <taxon>Dothideomycetes</taxon>
        <taxon>Pleosporomycetidae</taxon>
        <taxon>Pleosporales</taxon>
        <taxon>Sporormiaceae</taxon>
        <taxon>Westerdykella</taxon>
    </lineage>
</organism>
<keyword evidence="3" id="KW-1185">Reference proteome</keyword>
<feature type="compositionally biased region" description="Acidic residues" evidence="1">
    <location>
        <begin position="165"/>
        <end position="178"/>
    </location>
</feature>
<evidence type="ECO:0000313" key="2">
    <source>
        <dbReference type="EMBL" id="KAF2271548.1"/>
    </source>
</evidence>
<dbReference type="AlphaFoldDB" id="A0A6A6J6F6"/>
<proteinExistence type="predicted"/>
<name>A0A6A6J6F6_WESOR</name>
<feature type="compositionally biased region" description="Polar residues" evidence="1">
    <location>
        <begin position="376"/>
        <end position="395"/>
    </location>
</feature>
<accession>A0A6A6J6F6</accession>
<dbReference type="GeneID" id="54553642"/>
<gene>
    <name evidence="2" type="ORF">EI97DRAFT_453603</name>
</gene>
<protein>
    <recommendedName>
        <fullName evidence="4">TORC1 subunit TCO89 domain-containing protein</fullName>
    </recommendedName>
</protein>
<dbReference type="Proteomes" id="UP000800097">
    <property type="component" value="Unassembled WGS sequence"/>
</dbReference>
<dbReference type="PANTHER" id="PTHR22794:SF2">
    <property type="entry name" value="THAP DOMAIN-CONTAINING PROTEIN 11"/>
    <property type="match status" value="1"/>
</dbReference>
<evidence type="ECO:0008006" key="4">
    <source>
        <dbReference type="Google" id="ProtNLM"/>
    </source>
</evidence>
<feature type="compositionally biased region" description="Polar residues" evidence="1">
    <location>
        <begin position="36"/>
        <end position="46"/>
    </location>
</feature>
<feature type="region of interest" description="Disordered" evidence="1">
    <location>
        <begin position="480"/>
        <end position="571"/>
    </location>
</feature>